<dbReference type="NCBIfam" id="TIGR01538">
    <property type="entry name" value="portal_SPP1"/>
    <property type="match status" value="1"/>
</dbReference>
<reference evidence="1 2" key="1">
    <citation type="submission" date="2019-03" db="EMBL/GenBank/DDBJ databases">
        <authorList>
            <person name="Liu G."/>
        </authorList>
    </citation>
    <scope>NUCLEOTIDE SEQUENCE [LARGE SCALE GENOMIC DNA]</scope>
    <source>
        <strain evidence="1 2">DSM 19099</strain>
    </source>
</reference>
<sequence length="446" mass="50769">MLKIRVDKDIEITGKLIQEIITQRGDKPSKRFKKLQNYYEGEHDILERTKKDPSKPNNRLVVNYAKLITDIATGYFVGIPITYDSDEKEALKEIFDVLDANYEEDVNYELAKQISISGTAFELIYANEDSDIEFKPVDNASIIPVYTDCIQERLLFAVRIYETKDILSGDTKDKAEVYTDTHTIYFEQGSGIMTEVDRKEHFFGDVPVIEYTNNNESLGDFEVVLSLIDAYNKTQSDSANDFEDFTDAFLYLVGYNGTQSSDVQQMKEDKVLLLDKEGSAGWLIKNINDAAVENYKNRLQADIHSVSQTPDLTDEKFAGNVSGESMKYKTWGLEQVSAIKERKFKTGLIKRLKLISNYLNIKGGNFDPNLINLTFHRNLPKNLLEITDMFQKLGGSLSEKTTLSLHPAVDDPDAEIARKEEDAVRKGKQTQEALQFQYDSLLNTPQ</sequence>
<evidence type="ECO:0000313" key="2">
    <source>
        <dbReference type="Proteomes" id="UP000298210"/>
    </source>
</evidence>
<dbReference type="Pfam" id="PF05133">
    <property type="entry name" value="SPP1_portal"/>
    <property type="match status" value="1"/>
</dbReference>
<evidence type="ECO:0000313" key="1">
    <source>
        <dbReference type="EMBL" id="TES48073.1"/>
    </source>
</evidence>
<accession>A0A4Y7WI28</accession>
<dbReference type="InterPro" id="IPR021145">
    <property type="entry name" value="Portal_protein_SPP1_Gp6-like"/>
</dbReference>
<protein>
    <submittedName>
        <fullName evidence="1">Phage portal protein</fullName>
    </submittedName>
</protein>
<dbReference type="InterPro" id="IPR006428">
    <property type="entry name" value="Portal_SPP1-type"/>
</dbReference>
<dbReference type="AlphaFoldDB" id="A0A4Y7WI28"/>
<dbReference type="EMBL" id="SNUX01000003">
    <property type="protein sequence ID" value="TES48073.1"/>
    <property type="molecule type" value="Genomic_DNA"/>
</dbReference>
<proteinExistence type="predicted"/>
<name>A0A4Y7WI28_9BACI</name>
<organism evidence="1 2">
    <name type="scientific">Shouchella lehensis</name>
    <dbReference type="NCBI Taxonomy" id="300825"/>
    <lineage>
        <taxon>Bacteria</taxon>
        <taxon>Bacillati</taxon>
        <taxon>Bacillota</taxon>
        <taxon>Bacilli</taxon>
        <taxon>Bacillales</taxon>
        <taxon>Bacillaceae</taxon>
        <taxon>Shouchella</taxon>
    </lineage>
</organism>
<comment type="caution">
    <text evidence="1">The sequence shown here is derived from an EMBL/GenBank/DDBJ whole genome shotgun (WGS) entry which is preliminary data.</text>
</comment>
<gene>
    <name evidence="1" type="ORF">E2L03_13140</name>
</gene>
<dbReference type="Proteomes" id="UP000298210">
    <property type="component" value="Unassembled WGS sequence"/>
</dbReference>